<evidence type="ECO:0000256" key="1">
    <source>
        <dbReference type="ARBA" id="ARBA00004651"/>
    </source>
</evidence>
<comment type="caution">
    <text evidence="7">The sequence shown here is derived from an EMBL/GenBank/DDBJ whole genome shotgun (WGS) entry which is preliminary data.</text>
</comment>
<dbReference type="GO" id="GO:0005886">
    <property type="term" value="C:plasma membrane"/>
    <property type="evidence" value="ECO:0007669"/>
    <property type="project" value="UniProtKB-SubCell"/>
</dbReference>
<keyword evidence="3 6" id="KW-0812">Transmembrane</keyword>
<evidence type="ECO:0000256" key="6">
    <source>
        <dbReference type="SAM" id="Phobius"/>
    </source>
</evidence>
<keyword evidence="8" id="KW-1185">Reference proteome</keyword>
<dbReference type="Proteomes" id="UP000050326">
    <property type="component" value="Unassembled WGS sequence"/>
</dbReference>
<evidence type="ECO:0000313" key="8">
    <source>
        <dbReference type="Proteomes" id="UP000050326"/>
    </source>
</evidence>
<dbReference type="PIRSF" id="PIRSF035875">
    <property type="entry name" value="RNase_BN"/>
    <property type="match status" value="1"/>
</dbReference>
<comment type="subcellular location">
    <subcellularLocation>
        <location evidence="1">Cell membrane</location>
        <topology evidence="1">Multi-pass membrane protein</topology>
    </subcellularLocation>
</comment>
<evidence type="ECO:0000256" key="4">
    <source>
        <dbReference type="ARBA" id="ARBA00022989"/>
    </source>
</evidence>
<feature type="transmembrane region" description="Helical" evidence="6">
    <location>
        <begin position="132"/>
        <end position="155"/>
    </location>
</feature>
<dbReference type="RefSeq" id="WP_054875659.1">
    <property type="nucleotide sequence ID" value="NZ_LKET01000035.1"/>
</dbReference>
<reference evidence="7 8" key="1">
    <citation type="submission" date="2015-09" db="EMBL/GenBank/DDBJ databases">
        <title>Genome sequence of Oxobacter pfennigii DSM 3222.</title>
        <authorList>
            <person name="Poehlein A."/>
            <person name="Bengelsdorf F.R."/>
            <person name="Schiel-Bengelsdorf B."/>
            <person name="Duerre P."/>
            <person name="Daniel R."/>
        </authorList>
    </citation>
    <scope>NUCLEOTIDE SEQUENCE [LARGE SCALE GENOMIC DNA]</scope>
    <source>
        <strain evidence="7 8">DSM 3222</strain>
    </source>
</reference>
<protein>
    <submittedName>
        <fullName evidence="7">Uncharacterized protein</fullName>
    </submittedName>
</protein>
<dbReference type="PANTHER" id="PTHR30213">
    <property type="entry name" value="INNER MEMBRANE PROTEIN YHJD"/>
    <property type="match status" value="1"/>
</dbReference>
<dbReference type="AlphaFoldDB" id="A0A0P8W583"/>
<dbReference type="InterPro" id="IPR017039">
    <property type="entry name" value="Virul_fac_BrkB"/>
</dbReference>
<proteinExistence type="predicted"/>
<feature type="transmembrane region" description="Helical" evidence="6">
    <location>
        <begin position="29"/>
        <end position="50"/>
    </location>
</feature>
<evidence type="ECO:0000313" key="7">
    <source>
        <dbReference type="EMBL" id="KPU43769.1"/>
    </source>
</evidence>
<accession>A0A0P8W583</accession>
<feature type="transmembrane region" description="Helical" evidence="6">
    <location>
        <begin position="240"/>
        <end position="260"/>
    </location>
</feature>
<dbReference type="EMBL" id="LKET01000035">
    <property type="protein sequence ID" value="KPU43769.1"/>
    <property type="molecule type" value="Genomic_DNA"/>
</dbReference>
<feature type="transmembrane region" description="Helical" evidence="6">
    <location>
        <begin position="88"/>
        <end position="111"/>
    </location>
</feature>
<dbReference type="Pfam" id="PF03631">
    <property type="entry name" value="Virul_fac_BrkB"/>
    <property type="match status" value="1"/>
</dbReference>
<evidence type="ECO:0000256" key="5">
    <source>
        <dbReference type="ARBA" id="ARBA00023136"/>
    </source>
</evidence>
<feature type="transmembrane region" description="Helical" evidence="6">
    <location>
        <begin position="175"/>
        <end position="194"/>
    </location>
</feature>
<keyword evidence="4 6" id="KW-1133">Transmembrane helix</keyword>
<evidence type="ECO:0000256" key="3">
    <source>
        <dbReference type="ARBA" id="ARBA00022692"/>
    </source>
</evidence>
<name>A0A0P8W583_9CLOT</name>
<gene>
    <name evidence="7" type="ORF">OXPF_26290</name>
</gene>
<evidence type="ECO:0000256" key="2">
    <source>
        <dbReference type="ARBA" id="ARBA00022475"/>
    </source>
</evidence>
<organism evidence="7 8">
    <name type="scientific">Oxobacter pfennigii</name>
    <dbReference type="NCBI Taxonomy" id="36849"/>
    <lineage>
        <taxon>Bacteria</taxon>
        <taxon>Bacillati</taxon>
        <taxon>Bacillota</taxon>
        <taxon>Clostridia</taxon>
        <taxon>Eubacteriales</taxon>
        <taxon>Clostridiaceae</taxon>
        <taxon>Oxobacter</taxon>
    </lineage>
</organism>
<sequence length="275" mass="31393">MCFMKWKTVLNKLYKNFMADEITALSAQVAYYLILSFFPFLIFTVTLISYTNLVDMEKLSILSEFIPGNVYGLIVDLINNIMETRNRAFISLGIIGTIWSASTGVLSFMYGMNRAYRRKETRPFLMVRALSILFTLALSLILILSIILVVFGEVLGRHILNFLSIPQSFNIIWDILRYIMALLTLLLVFIFFYLYIPNCKLTIKGVLPGSVLATAGWVILSAAFELYVNYFSNFSRTYGSIGTAVALLIWLYWNSIIIFIGSELNAILYNPDCRN</sequence>
<keyword evidence="2" id="KW-1003">Cell membrane</keyword>
<keyword evidence="5 6" id="KW-0472">Membrane</keyword>
<dbReference type="NCBIfam" id="TIGR00765">
    <property type="entry name" value="yihY_not_rbn"/>
    <property type="match status" value="1"/>
</dbReference>
<dbReference type="STRING" id="36849.OXPF_26290"/>
<dbReference type="PANTHER" id="PTHR30213:SF0">
    <property type="entry name" value="UPF0761 MEMBRANE PROTEIN YIHY"/>
    <property type="match status" value="1"/>
</dbReference>
<feature type="transmembrane region" description="Helical" evidence="6">
    <location>
        <begin position="206"/>
        <end position="228"/>
    </location>
</feature>